<dbReference type="KEGG" id="hhe:HH_0585"/>
<evidence type="ECO:0000256" key="5">
    <source>
        <dbReference type="ARBA" id="ARBA00023136"/>
    </source>
</evidence>
<evidence type="ECO:0000256" key="6">
    <source>
        <dbReference type="SAM" id="MobiDB-lite"/>
    </source>
</evidence>
<dbReference type="PROSITE" id="PS01271">
    <property type="entry name" value="NA_SULFATE"/>
    <property type="match status" value="1"/>
</dbReference>
<evidence type="ECO:0000256" key="4">
    <source>
        <dbReference type="ARBA" id="ARBA00022989"/>
    </source>
</evidence>
<dbReference type="InterPro" id="IPR031312">
    <property type="entry name" value="Na/sul_symport_CS"/>
</dbReference>
<reference evidence="9 10" key="1">
    <citation type="journal article" date="2003" name="Proc. Natl. Acad. Sci. U.S.A.">
        <title>The complete genome sequence of the carcinogenic bacterium Helicobacter hepaticus.</title>
        <authorList>
            <person name="Suerbaum S."/>
            <person name="Josenhans C."/>
            <person name="Sterzenbach T."/>
            <person name="Drescher B."/>
            <person name="Brandt P."/>
            <person name="Bell M."/>
            <person name="Droege M."/>
            <person name="Fartmann B."/>
            <person name="Fischer H.-P."/>
            <person name="Ge Z."/>
            <person name="Hoerster A."/>
            <person name="Holland R."/>
            <person name="Klein K."/>
            <person name="Koenig J."/>
            <person name="Macko L."/>
            <person name="Mendz G.L."/>
            <person name="Nyakatura G."/>
            <person name="Schauer D.B."/>
            <person name="Shen Z."/>
            <person name="Weber J."/>
            <person name="Frosch M."/>
            <person name="Fox J.G."/>
        </authorList>
    </citation>
    <scope>NUCLEOTIDE SEQUENCE [LARGE SCALE GENOMIC DNA]</scope>
    <source>
        <strain evidence="10">ATCC 51449 / 3B1</strain>
    </source>
</reference>
<proteinExistence type="predicted"/>
<dbReference type="PANTHER" id="PTHR10283">
    <property type="entry name" value="SOLUTE CARRIER FAMILY 13 MEMBER"/>
    <property type="match status" value="1"/>
</dbReference>
<evidence type="ECO:0000313" key="9">
    <source>
        <dbReference type="EMBL" id="AAP77182.1"/>
    </source>
</evidence>
<protein>
    <recommendedName>
        <fullName evidence="8">Citrate transporter-like domain-containing protein</fullName>
    </recommendedName>
</protein>
<evidence type="ECO:0000259" key="8">
    <source>
        <dbReference type="Pfam" id="PF03600"/>
    </source>
</evidence>
<feature type="transmembrane region" description="Helical" evidence="7">
    <location>
        <begin position="314"/>
        <end position="331"/>
    </location>
</feature>
<feature type="transmembrane region" description="Helical" evidence="7">
    <location>
        <begin position="147"/>
        <end position="167"/>
    </location>
</feature>
<dbReference type="Pfam" id="PF03600">
    <property type="entry name" value="CitMHS"/>
    <property type="match status" value="1"/>
</dbReference>
<name>Q7VIL9_HELHP</name>
<keyword evidence="4 7" id="KW-1133">Transmembrane helix</keyword>
<feature type="transmembrane region" description="Helical" evidence="7">
    <location>
        <begin position="66"/>
        <end position="86"/>
    </location>
</feature>
<dbReference type="EMBL" id="AE017125">
    <property type="protein sequence ID" value="AAP77182.1"/>
    <property type="molecule type" value="Genomic_DNA"/>
</dbReference>
<feature type="transmembrane region" description="Helical" evidence="7">
    <location>
        <begin position="187"/>
        <end position="215"/>
    </location>
</feature>
<feature type="domain" description="Citrate transporter-like" evidence="8">
    <location>
        <begin position="110"/>
        <end position="460"/>
    </location>
</feature>
<feature type="transmembrane region" description="Helical" evidence="7">
    <location>
        <begin position="452"/>
        <end position="473"/>
    </location>
</feature>
<keyword evidence="2" id="KW-0813">Transport</keyword>
<evidence type="ECO:0000256" key="7">
    <source>
        <dbReference type="SAM" id="Phobius"/>
    </source>
</evidence>
<dbReference type="HOGENOM" id="CLU_005170_0_0_7"/>
<feature type="transmembrane region" description="Helical" evidence="7">
    <location>
        <begin position="227"/>
        <end position="246"/>
    </location>
</feature>
<dbReference type="eggNOG" id="COG0471">
    <property type="taxonomic scope" value="Bacteria"/>
</dbReference>
<comment type="subcellular location">
    <subcellularLocation>
        <location evidence="1">Membrane</location>
        <topology evidence="1">Multi-pass membrane protein</topology>
    </subcellularLocation>
</comment>
<feature type="transmembrane region" description="Helical" evidence="7">
    <location>
        <begin position="266"/>
        <end position="288"/>
    </location>
</feature>
<feature type="transmembrane region" description="Helical" evidence="7">
    <location>
        <begin position="343"/>
        <end position="361"/>
    </location>
</feature>
<dbReference type="PANTHER" id="PTHR10283:SF82">
    <property type="entry name" value="SOLUTE CARRIER FAMILY 13 MEMBER 2"/>
    <property type="match status" value="1"/>
</dbReference>
<organism evidence="9 10">
    <name type="scientific">Helicobacter hepaticus (strain ATCC 51449 / 3B1)</name>
    <dbReference type="NCBI Taxonomy" id="235279"/>
    <lineage>
        <taxon>Bacteria</taxon>
        <taxon>Pseudomonadati</taxon>
        <taxon>Campylobacterota</taxon>
        <taxon>Epsilonproteobacteria</taxon>
        <taxon>Campylobacterales</taxon>
        <taxon>Helicobacteraceae</taxon>
        <taxon>Helicobacter</taxon>
    </lineage>
</organism>
<feature type="transmembrane region" description="Helical" evidence="7">
    <location>
        <begin position="93"/>
        <end position="112"/>
    </location>
</feature>
<dbReference type="STRING" id="235279.HH_0585"/>
<accession>Q7VIL9</accession>
<dbReference type="GO" id="GO:0022857">
    <property type="term" value="F:transmembrane transporter activity"/>
    <property type="evidence" value="ECO:0007669"/>
    <property type="project" value="TreeGrafter"/>
</dbReference>
<dbReference type="CDD" id="cd01115">
    <property type="entry name" value="SLC13_permease"/>
    <property type="match status" value="1"/>
</dbReference>
<dbReference type="Proteomes" id="UP000002495">
    <property type="component" value="Chromosome"/>
</dbReference>
<evidence type="ECO:0000313" key="10">
    <source>
        <dbReference type="Proteomes" id="UP000002495"/>
    </source>
</evidence>
<keyword evidence="10" id="KW-1185">Reference proteome</keyword>
<feature type="transmembrane region" description="Helical" evidence="7">
    <location>
        <begin position="409"/>
        <end position="440"/>
    </location>
</feature>
<gene>
    <name evidence="9" type="ordered locus">HH_0585</name>
</gene>
<dbReference type="AlphaFoldDB" id="Q7VIL9"/>
<evidence type="ECO:0000256" key="3">
    <source>
        <dbReference type="ARBA" id="ARBA00022692"/>
    </source>
</evidence>
<dbReference type="InterPro" id="IPR004680">
    <property type="entry name" value="Cit_transptr-like_dom"/>
</dbReference>
<feature type="transmembrane region" description="Helical" evidence="7">
    <location>
        <begin position="118"/>
        <end position="135"/>
    </location>
</feature>
<keyword evidence="3 7" id="KW-0812">Transmembrane</keyword>
<feature type="region of interest" description="Disordered" evidence="6">
    <location>
        <begin position="26"/>
        <end position="45"/>
    </location>
</feature>
<sequence>MVEIFCDIILHFNSIYLRTFVPRGRRKKPQEQSTNEQEKKDNTTNIQDVQGTEEILTQEMPKQERFIKIVIGMVVALVLGLIAAALARFYLEASFKVSALLGIIALLVTLWTNKALPLGVVSLLPIILFPSFGILDTKSATQNYANPIIYLFLGGFMLATATEKIGLHRVIAKKFLGLFPSTPKGVISALGLASVVLGTALSNSTTAILLLPIALSITQDYFLKMRFLLAVAFGASISGITTPIGSPPNLIFLGFLERLGFDGISFTTWIFIMAPLTCLMLYAMIYILSRNTNEYHLEINVFADVEVSSAHKRLLFFIVALLVLLFINSPIKPFYNGLGLNENIILLAFGLLMFVPKIGFLDWDDSKSIPYELIFLFGAGFCIATAFSQSELSSAFEGFFAQFSGLPFIIFLFLACICALIATGFLNTTALIAILLPIVYTATQSFLVSNEATITMLALTICASFSFMIPISTPPNAIVFSQGNIKAWDMVRFGFLLSLVGLVAVPIFAFIYWRWFLG</sequence>
<dbReference type="GO" id="GO:0005886">
    <property type="term" value="C:plasma membrane"/>
    <property type="evidence" value="ECO:0007669"/>
    <property type="project" value="TreeGrafter"/>
</dbReference>
<feature type="transmembrane region" description="Helical" evidence="7">
    <location>
        <begin position="493"/>
        <end position="513"/>
    </location>
</feature>
<keyword evidence="5 7" id="KW-0472">Membrane</keyword>
<feature type="transmembrane region" description="Helical" evidence="7">
    <location>
        <begin position="373"/>
        <end position="389"/>
    </location>
</feature>
<evidence type="ECO:0000256" key="1">
    <source>
        <dbReference type="ARBA" id="ARBA00004141"/>
    </source>
</evidence>
<evidence type="ECO:0000256" key="2">
    <source>
        <dbReference type="ARBA" id="ARBA00022448"/>
    </source>
</evidence>